<dbReference type="RefSeq" id="WP_079492060.1">
    <property type="nucleotide sequence ID" value="NZ_FUZT01000006.1"/>
</dbReference>
<evidence type="ECO:0000313" key="3">
    <source>
        <dbReference type="Proteomes" id="UP000190285"/>
    </source>
</evidence>
<gene>
    <name evidence="2" type="ORF">SAMN02194393_02553</name>
</gene>
<keyword evidence="3" id="KW-1185">Reference proteome</keyword>
<reference evidence="2 3" key="1">
    <citation type="submission" date="2017-02" db="EMBL/GenBank/DDBJ databases">
        <authorList>
            <person name="Peterson S.W."/>
        </authorList>
    </citation>
    <scope>NUCLEOTIDE SEQUENCE [LARGE SCALE GENOMIC DNA]</scope>
    <source>
        <strain evidence="2 3">M1</strain>
    </source>
</reference>
<feature type="transmembrane region" description="Helical" evidence="1">
    <location>
        <begin position="43"/>
        <end position="62"/>
    </location>
</feature>
<feature type="transmembrane region" description="Helical" evidence="1">
    <location>
        <begin position="20"/>
        <end position="37"/>
    </location>
</feature>
<sequence>MNENDIIEAFLKAKKIKIRCIVCTLVTLLICTIFAGITGSYNWIYLYIIIIVASLFIIWKYWRCPKCNHVLPREMGFEFCPYCGTRVQYKY</sequence>
<protein>
    <recommendedName>
        <fullName evidence="4">Zinc-ribbon domain-containing protein</fullName>
    </recommendedName>
</protein>
<name>A0A1T5L7P2_9FIRM</name>
<keyword evidence="1" id="KW-0472">Membrane</keyword>
<dbReference type="OrthoDB" id="2088213at2"/>
<dbReference type="AlphaFoldDB" id="A0A1T5L7P2"/>
<evidence type="ECO:0000313" key="2">
    <source>
        <dbReference type="EMBL" id="SKC72032.1"/>
    </source>
</evidence>
<keyword evidence="1" id="KW-1133">Transmembrane helix</keyword>
<dbReference type="Proteomes" id="UP000190285">
    <property type="component" value="Unassembled WGS sequence"/>
</dbReference>
<dbReference type="SUPFAM" id="SSF57802">
    <property type="entry name" value="Rubredoxin-like"/>
    <property type="match status" value="1"/>
</dbReference>
<accession>A0A1T5L7P2</accession>
<dbReference type="EMBL" id="FUZT01000006">
    <property type="protein sequence ID" value="SKC72032.1"/>
    <property type="molecule type" value="Genomic_DNA"/>
</dbReference>
<organism evidence="2 3">
    <name type="scientific">Maledivibacter halophilus</name>
    <dbReference type="NCBI Taxonomy" id="36842"/>
    <lineage>
        <taxon>Bacteria</taxon>
        <taxon>Bacillati</taxon>
        <taxon>Bacillota</taxon>
        <taxon>Clostridia</taxon>
        <taxon>Peptostreptococcales</taxon>
        <taxon>Caminicellaceae</taxon>
        <taxon>Maledivibacter</taxon>
    </lineage>
</organism>
<keyword evidence="1" id="KW-0812">Transmembrane</keyword>
<evidence type="ECO:0008006" key="4">
    <source>
        <dbReference type="Google" id="ProtNLM"/>
    </source>
</evidence>
<proteinExistence type="predicted"/>
<evidence type="ECO:0000256" key="1">
    <source>
        <dbReference type="SAM" id="Phobius"/>
    </source>
</evidence>